<dbReference type="PANTHER" id="PTHR47424:SF3">
    <property type="entry name" value="REGULATORY PROTEIN GAL4"/>
    <property type="match status" value="1"/>
</dbReference>
<dbReference type="PROSITE" id="PS00463">
    <property type="entry name" value="ZN2_CY6_FUNGAL_1"/>
    <property type="match status" value="1"/>
</dbReference>
<evidence type="ECO:0000259" key="8">
    <source>
        <dbReference type="PROSITE" id="PS50048"/>
    </source>
</evidence>
<dbReference type="CDD" id="cd00067">
    <property type="entry name" value="GAL4"/>
    <property type="match status" value="1"/>
</dbReference>
<dbReference type="AlphaFoldDB" id="A0AAV9GEC1"/>
<keyword evidence="10" id="KW-1185">Reference proteome</keyword>
<dbReference type="CDD" id="cd12148">
    <property type="entry name" value="fungal_TF_MHR"/>
    <property type="match status" value="1"/>
</dbReference>
<dbReference type="GO" id="GO:0005634">
    <property type="term" value="C:nucleus"/>
    <property type="evidence" value="ECO:0007669"/>
    <property type="project" value="TreeGrafter"/>
</dbReference>
<reference evidence="9" key="1">
    <citation type="journal article" date="2023" name="Mol. Phylogenet. Evol.">
        <title>Genome-scale phylogeny and comparative genomics of the fungal order Sordariales.</title>
        <authorList>
            <person name="Hensen N."/>
            <person name="Bonometti L."/>
            <person name="Westerberg I."/>
            <person name="Brannstrom I.O."/>
            <person name="Guillou S."/>
            <person name="Cros-Aarteil S."/>
            <person name="Calhoun S."/>
            <person name="Haridas S."/>
            <person name="Kuo A."/>
            <person name="Mondo S."/>
            <person name="Pangilinan J."/>
            <person name="Riley R."/>
            <person name="LaButti K."/>
            <person name="Andreopoulos B."/>
            <person name="Lipzen A."/>
            <person name="Chen C."/>
            <person name="Yan M."/>
            <person name="Daum C."/>
            <person name="Ng V."/>
            <person name="Clum A."/>
            <person name="Steindorff A."/>
            <person name="Ohm R.A."/>
            <person name="Martin F."/>
            <person name="Silar P."/>
            <person name="Natvig D.O."/>
            <person name="Lalanne C."/>
            <person name="Gautier V."/>
            <person name="Ament-Velasquez S.L."/>
            <person name="Kruys A."/>
            <person name="Hutchinson M.I."/>
            <person name="Powell A.J."/>
            <person name="Barry K."/>
            <person name="Miller A.N."/>
            <person name="Grigoriev I.V."/>
            <person name="Debuchy R."/>
            <person name="Gladieux P."/>
            <person name="Hiltunen Thoren M."/>
            <person name="Johannesson H."/>
        </authorList>
    </citation>
    <scope>NUCLEOTIDE SEQUENCE</scope>
    <source>
        <strain evidence="9">PSN243</strain>
    </source>
</reference>
<evidence type="ECO:0000256" key="5">
    <source>
        <dbReference type="ARBA" id="ARBA00023242"/>
    </source>
</evidence>
<dbReference type="Proteomes" id="UP001321760">
    <property type="component" value="Unassembled WGS sequence"/>
</dbReference>
<dbReference type="Pfam" id="PF04082">
    <property type="entry name" value="Fungal_trans"/>
    <property type="match status" value="1"/>
</dbReference>
<keyword evidence="5" id="KW-0539">Nucleus</keyword>
<feature type="region of interest" description="Disordered" evidence="7">
    <location>
        <begin position="703"/>
        <end position="733"/>
    </location>
</feature>
<keyword evidence="4" id="KW-0804">Transcription</keyword>
<dbReference type="GO" id="GO:0000981">
    <property type="term" value="F:DNA-binding transcription factor activity, RNA polymerase II-specific"/>
    <property type="evidence" value="ECO:0007669"/>
    <property type="project" value="InterPro"/>
</dbReference>
<proteinExistence type="predicted"/>
<gene>
    <name evidence="9" type="ORF">QBC34DRAFT_450321</name>
</gene>
<keyword evidence="6" id="KW-0175">Coiled coil</keyword>
<dbReference type="SMART" id="SM00906">
    <property type="entry name" value="Fungal_trans"/>
    <property type="match status" value="1"/>
</dbReference>
<evidence type="ECO:0000313" key="9">
    <source>
        <dbReference type="EMBL" id="KAK4447154.1"/>
    </source>
</evidence>
<protein>
    <submittedName>
        <fullName evidence="9">Fungal-specific transcription factor domain-containing protein</fullName>
    </submittedName>
</protein>
<keyword evidence="2" id="KW-0805">Transcription regulation</keyword>
<feature type="compositionally biased region" description="Polar residues" evidence="7">
    <location>
        <begin position="716"/>
        <end position="733"/>
    </location>
</feature>
<feature type="coiled-coil region" evidence="6">
    <location>
        <begin position="74"/>
        <end position="101"/>
    </location>
</feature>
<feature type="compositionally biased region" description="Polar residues" evidence="7">
    <location>
        <begin position="140"/>
        <end position="150"/>
    </location>
</feature>
<reference evidence="9" key="2">
    <citation type="submission" date="2023-05" db="EMBL/GenBank/DDBJ databases">
        <authorList>
            <consortium name="Lawrence Berkeley National Laboratory"/>
            <person name="Steindorff A."/>
            <person name="Hensen N."/>
            <person name="Bonometti L."/>
            <person name="Westerberg I."/>
            <person name="Brannstrom I.O."/>
            <person name="Guillou S."/>
            <person name="Cros-Aarteil S."/>
            <person name="Calhoun S."/>
            <person name="Haridas S."/>
            <person name="Kuo A."/>
            <person name="Mondo S."/>
            <person name="Pangilinan J."/>
            <person name="Riley R."/>
            <person name="Labutti K."/>
            <person name="Andreopoulos B."/>
            <person name="Lipzen A."/>
            <person name="Chen C."/>
            <person name="Yanf M."/>
            <person name="Daum C."/>
            <person name="Ng V."/>
            <person name="Clum A."/>
            <person name="Ohm R."/>
            <person name="Martin F."/>
            <person name="Silar P."/>
            <person name="Natvig D."/>
            <person name="Lalanne C."/>
            <person name="Gautier V."/>
            <person name="Ament-Velasquez S.L."/>
            <person name="Kruys A."/>
            <person name="Hutchinson M.I."/>
            <person name="Powell A.J."/>
            <person name="Barry K."/>
            <person name="Miller A.N."/>
            <person name="Grigoriev I.V."/>
            <person name="Debuchy R."/>
            <person name="Gladieux P."/>
            <person name="Thoren M.H."/>
            <person name="Johannesson H."/>
        </authorList>
    </citation>
    <scope>NUCLEOTIDE SEQUENCE</scope>
    <source>
        <strain evidence="9">PSN243</strain>
    </source>
</reference>
<feature type="region of interest" description="Disordered" evidence="7">
    <location>
        <begin position="132"/>
        <end position="155"/>
    </location>
</feature>
<dbReference type="Gene3D" id="4.10.240.10">
    <property type="entry name" value="Zn(2)-C6 fungal-type DNA-binding domain"/>
    <property type="match status" value="1"/>
</dbReference>
<dbReference type="InterPro" id="IPR036864">
    <property type="entry name" value="Zn2-C6_fun-type_DNA-bd_sf"/>
</dbReference>
<accession>A0AAV9GEC1</accession>
<dbReference type="GO" id="GO:0000978">
    <property type="term" value="F:RNA polymerase II cis-regulatory region sequence-specific DNA binding"/>
    <property type="evidence" value="ECO:0007669"/>
    <property type="project" value="TreeGrafter"/>
</dbReference>
<dbReference type="InterPro" id="IPR001138">
    <property type="entry name" value="Zn2Cys6_DnaBD"/>
</dbReference>
<dbReference type="GO" id="GO:0008270">
    <property type="term" value="F:zinc ion binding"/>
    <property type="evidence" value="ECO:0007669"/>
    <property type="project" value="InterPro"/>
</dbReference>
<comment type="caution">
    <text evidence="9">The sequence shown here is derived from an EMBL/GenBank/DDBJ whole genome shotgun (WGS) entry which is preliminary data.</text>
</comment>
<keyword evidence="1" id="KW-0479">Metal-binding</keyword>
<evidence type="ECO:0000313" key="10">
    <source>
        <dbReference type="Proteomes" id="UP001321760"/>
    </source>
</evidence>
<feature type="region of interest" description="Disordered" evidence="7">
    <location>
        <begin position="1"/>
        <end position="30"/>
    </location>
</feature>
<dbReference type="PROSITE" id="PS50048">
    <property type="entry name" value="ZN2_CY6_FUNGAL_2"/>
    <property type="match status" value="1"/>
</dbReference>
<evidence type="ECO:0000256" key="1">
    <source>
        <dbReference type="ARBA" id="ARBA00022723"/>
    </source>
</evidence>
<dbReference type="GO" id="GO:0006351">
    <property type="term" value="P:DNA-templated transcription"/>
    <property type="evidence" value="ECO:0007669"/>
    <property type="project" value="InterPro"/>
</dbReference>
<sequence length="829" mass="91416">MAEELSNKRRRPSGTEGEVQSASGPKRPAIRKRAPLACEECRMRKRRCDGAVPICGGCTKRMTSCVYLAELQERAWQQDTIQSLRNRLRELEQAEEQASNVGVDWGSVNDTDANGNNEGPNHVAAADMVELGSPVHVPGSPTNDSSSSRGQPRVPGPVAEFCAPPITTSAQGGLPRAKPSIAAPMYRTPPPPLPPRLEPTSVERLMRPIDQALSETPSSHAAPAGCMGDNLGLGPAPPQRWSLPLRCDADELVCIYFARVHRMYPILHQPTFLQQYKSLWEPATLHSRQLQVTLDKTFPAVANAVFALASLFAVGIPEQNSARASTYFNTAQQINLLDIIDEDVGIELVQLLLLMGFYLQSTERYSKCWNITGLAVRMAQNMGLQLSVQEARRRGLLRSWPSQLHTEMRIRVWYGCVLLDREISMSFGRPLMITTTGGEQLRLPEAIDDEHLCEEAGVKRNRQPVNCPSMLEGYVQTIKLYGILGKVLDREECDDASHSTSVDTQSLLDLDTMIMEWRDSLPTHLQYDCSSSNQAEEDGKLSHPLSPENIPPTDFSAQARRLHARFLHVRVLILRPALEHLFRKHRHAQLSQQPHTNPMVARVQDLMLSDIAAQCVLSADSLVKALDVHIRSRRLIAWWYNVSCNTLLMGRLCSFAHNVVRPDSVTASWELCLASLSRYKTLSTVASKSYHLLQESARRLLASQVQRGPASPPEGSGQQPRANDSGGNSSSHVANVTTALDAGNNGLGVGMEVTQAGTTTTCQAQHQLGADLVPSPTFALEATGLDSSSGMDVMWASTTSPDPSYWPFMPFLSQLESLPNDLCFQNFKD</sequence>
<organism evidence="9 10">
    <name type="scientific">Podospora aff. communis PSN243</name>
    <dbReference type="NCBI Taxonomy" id="3040156"/>
    <lineage>
        <taxon>Eukaryota</taxon>
        <taxon>Fungi</taxon>
        <taxon>Dikarya</taxon>
        <taxon>Ascomycota</taxon>
        <taxon>Pezizomycotina</taxon>
        <taxon>Sordariomycetes</taxon>
        <taxon>Sordariomycetidae</taxon>
        <taxon>Sordariales</taxon>
        <taxon>Podosporaceae</taxon>
        <taxon>Podospora</taxon>
    </lineage>
</organism>
<evidence type="ECO:0000256" key="3">
    <source>
        <dbReference type="ARBA" id="ARBA00023125"/>
    </source>
</evidence>
<feature type="domain" description="Zn(2)-C6 fungal-type" evidence="8">
    <location>
        <begin position="37"/>
        <end position="67"/>
    </location>
</feature>
<name>A0AAV9GEC1_9PEZI</name>
<dbReference type="GO" id="GO:0000435">
    <property type="term" value="P:positive regulation of transcription from RNA polymerase II promoter by galactose"/>
    <property type="evidence" value="ECO:0007669"/>
    <property type="project" value="TreeGrafter"/>
</dbReference>
<dbReference type="PANTHER" id="PTHR47424">
    <property type="entry name" value="REGULATORY PROTEIN GAL4"/>
    <property type="match status" value="1"/>
</dbReference>
<evidence type="ECO:0000256" key="6">
    <source>
        <dbReference type="SAM" id="Coils"/>
    </source>
</evidence>
<evidence type="ECO:0000256" key="2">
    <source>
        <dbReference type="ARBA" id="ARBA00023015"/>
    </source>
</evidence>
<dbReference type="InterPro" id="IPR007219">
    <property type="entry name" value="XnlR_reg_dom"/>
</dbReference>
<dbReference type="SMART" id="SM00066">
    <property type="entry name" value="GAL4"/>
    <property type="match status" value="1"/>
</dbReference>
<dbReference type="Pfam" id="PF00172">
    <property type="entry name" value="Zn_clus"/>
    <property type="match status" value="1"/>
</dbReference>
<dbReference type="SUPFAM" id="SSF57701">
    <property type="entry name" value="Zn2/Cys6 DNA-binding domain"/>
    <property type="match status" value="1"/>
</dbReference>
<evidence type="ECO:0000256" key="7">
    <source>
        <dbReference type="SAM" id="MobiDB-lite"/>
    </source>
</evidence>
<evidence type="ECO:0000256" key="4">
    <source>
        <dbReference type="ARBA" id="ARBA00023163"/>
    </source>
</evidence>
<feature type="region of interest" description="Disordered" evidence="7">
    <location>
        <begin position="529"/>
        <end position="548"/>
    </location>
</feature>
<keyword evidence="3" id="KW-0238">DNA-binding</keyword>
<dbReference type="InterPro" id="IPR051127">
    <property type="entry name" value="Fungal_SecMet_Regulators"/>
</dbReference>
<dbReference type="EMBL" id="MU865951">
    <property type="protein sequence ID" value="KAK4447154.1"/>
    <property type="molecule type" value="Genomic_DNA"/>
</dbReference>